<dbReference type="PANTHER" id="PTHR10102:SF0">
    <property type="entry name" value="DNA-DIRECTED RNA POLYMERASE, MITOCHONDRIAL"/>
    <property type="match status" value="1"/>
</dbReference>
<protein>
    <recommendedName>
        <fullName evidence="2">DNA-directed RNA polymerase</fullName>
        <ecNumber evidence="2">2.7.7.6</ecNumber>
    </recommendedName>
</protein>
<sequence length="425" mass="48417">MFSTNCDRSYTMKRYTGFEYLCIDAANQFGHDKLLFEQRIQWVMDHFDELEELECKEKTAPQYYKAVQAIREAQKGIPSGHLVGLDACCSGMQIMSALGGCIDGARATNLVNTGFRQDAYSLVTTAASTAMGASVGDIKRSDIKKATMTHLYGSKAEPKKLFGEETPELEAFYEGIQAVCPIPNEMLSDLIHSHQAYQEVHEWVLPDNYHARVKSVSMKETRIEVDEMDGATFEYAYKVVCGEERSVKNAANIIHSIDAYVLRSMHRRCNYDPVVTEFAYETISDELMRRVVLYDVDLVETKDEKVKIYIDLYNRTNMVDAVILPFVNTHSVQAMETDHLEALKDLCVSMLAHKPFPLVTVHDEFKCHPNYCNEMRQHYINIFAEMADSNILNDIFHQITGSYVQYEGACHNLSELIRDSEYALS</sequence>
<dbReference type="GO" id="GO:0000428">
    <property type="term" value="C:DNA-directed RNA polymerase complex"/>
    <property type="evidence" value="ECO:0007669"/>
    <property type="project" value="UniProtKB-KW"/>
</dbReference>
<keyword evidence="6" id="KW-0804">Transcription</keyword>
<organism evidence="9 10">
    <name type="scientific">Pseudomonas phage vB_Pae_AM.P2</name>
    <dbReference type="NCBI Taxonomy" id="2731695"/>
    <lineage>
        <taxon>Viruses</taxon>
        <taxon>Duplodnaviria</taxon>
        <taxon>Heunggongvirae</taxon>
        <taxon>Uroviricota</taxon>
        <taxon>Caudoviricetes</taxon>
        <taxon>Schitoviridae</taxon>
        <taxon>Migulavirinae</taxon>
        <taxon>Luzseptimavirus</taxon>
        <taxon>Luzseptimavirus KPP21</taxon>
    </lineage>
</organism>
<proteinExistence type="inferred from homology"/>
<dbReference type="Gene3D" id="1.10.287.280">
    <property type="match status" value="1"/>
</dbReference>
<evidence type="ECO:0000256" key="3">
    <source>
        <dbReference type="ARBA" id="ARBA00022478"/>
    </source>
</evidence>
<evidence type="ECO:0000256" key="2">
    <source>
        <dbReference type="ARBA" id="ARBA00012418"/>
    </source>
</evidence>
<dbReference type="PANTHER" id="PTHR10102">
    <property type="entry name" value="DNA-DIRECTED RNA POLYMERASE, MITOCHONDRIAL"/>
    <property type="match status" value="1"/>
</dbReference>
<dbReference type="SUPFAM" id="SSF56672">
    <property type="entry name" value="DNA/RNA polymerases"/>
    <property type="match status" value="1"/>
</dbReference>
<evidence type="ECO:0000259" key="8">
    <source>
        <dbReference type="Pfam" id="PF00940"/>
    </source>
</evidence>
<evidence type="ECO:0000256" key="6">
    <source>
        <dbReference type="ARBA" id="ARBA00023163"/>
    </source>
</evidence>
<keyword evidence="5" id="KW-0548">Nucleotidyltransferase</keyword>
<evidence type="ECO:0000256" key="5">
    <source>
        <dbReference type="ARBA" id="ARBA00022695"/>
    </source>
</evidence>
<dbReference type="InterPro" id="IPR046950">
    <property type="entry name" value="DNA-dir_Rpol_C_phage-type"/>
</dbReference>
<dbReference type="GO" id="GO:0006351">
    <property type="term" value="P:DNA-templated transcription"/>
    <property type="evidence" value="ECO:0007669"/>
    <property type="project" value="InterPro"/>
</dbReference>
<evidence type="ECO:0000256" key="1">
    <source>
        <dbReference type="ARBA" id="ARBA00009493"/>
    </source>
</evidence>
<dbReference type="EC" id="2.7.7.6" evidence="2"/>
<keyword evidence="3 9" id="KW-0240">DNA-directed RNA polymerase</keyword>
<comment type="catalytic activity">
    <reaction evidence="7">
        <text>RNA(n) + a ribonucleoside 5'-triphosphate = RNA(n+1) + diphosphate</text>
        <dbReference type="Rhea" id="RHEA:21248"/>
        <dbReference type="Rhea" id="RHEA-COMP:14527"/>
        <dbReference type="Rhea" id="RHEA-COMP:17342"/>
        <dbReference type="ChEBI" id="CHEBI:33019"/>
        <dbReference type="ChEBI" id="CHEBI:61557"/>
        <dbReference type="ChEBI" id="CHEBI:140395"/>
        <dbReference type="EC" id="2.7.7.6"/>
    </reaction>
</comment>
<feature type="domain" description="DNA-directed RNA polymerase C-terminal" evidence="8">
    <location>
        <begin position="16"/>
        <end position="155"/>
    </location>
</feature>
<reference evidence="9 10" key="1">
    <citation type="journal article" date="2021" name="MSphere">
        <title>A Novel N4-Like Bacteriophage Isolated from a Wastewater Source in South India with Activity against Several Multidrug-Resistant Clinical Pseudomonas aeruginosa Isolates.</title>
        <authorList>
            <person name="Menon N.D."/>
            <person name="Kumar M.S."/>
            <person name="Satheesh Babu T.G."/>
            <person name="Bose S."/>
            <person name="Vijayakumar G."/>
            <person name="Baswe M."/>
            <person name="Chatterjee M."/>
            <person name="D'Silva J.R."/>
            <person name="Shetty K."/>
            <person name="Haripriyan J."/>
            <person name="Kumar A."/>
            <person name="Nair S."/>
            <person name="Somanath P."/>
            <person name="Nair B.G."/>
            <person name="Nizet V."/>
            <person name="Kumar G.B."/>
        </authorList>
    </citation>
    <scope>NUCLEOTIDE SEQUENCE [LARGE SCALE GENOMIC DNA]</scope>
</reference>
<dbReference type="Proteomes" id="UP000595519">
    <property type="component" value="Segment"/>
</dbReference>
<dbReference type="InterPro" id="IPR002092">
    <property type="entry name" value="DNA-dir_Rpol_phage-type"/>
</dbReference>
<evidence type="ECO:0000256" key="4">
    <source>
        <dbReference type="ARBA" id="ARBA00022679"/>
    </source>
</evidence>
<dbReference type="Pfam" id="PF00940">
    <property type="entry name" value="RNA_pol"/>
    <property type="match status" value="1"/>
</dbReference>
<dbReference type="GO" id="GO:0003899">
    <property type="term" value="F:DNA-directed RNA polymerase activity"/>
    <property type="evidence" value="ECO:0007669"/>
    <property type="project" value="UniProtKB-EC"/>
</dbReference>
<evidence type="ECO:0000256" key="7">
    <source>
        <dbReference type="ARBA" id="ARBA00048552"/>
    </source>
</evidence>
<accession>A0A7S5W9Y3</accession>
<name>A0A7S5W9Y3_9CAUD</name>
<gene>
    <name evidence="9" type="ORF">AMP2_gp079</name>
</gene>
<keyword evidence="4" id="KW-0808">Transferase</keyword>
<dbReference type="InterPro" id="IPR043502">
    <property type="entry name" value="DNA/RNA_pol_sf"/>
</dbReference>
<comment type="similarity">
    <text evidence="1">Belongs to the phage and mitochondrial RNA polymerase family.</text>
</comment>
<evidence type="ECO:0000313" key="10">
    <source>
        <dbReference type="Proteomes" id="UP000595519"/>
    </source>
</evidence>
<evidence type="ECO:0000313" key="9">
    <source>
        <dbReference type="EMBL" id="QKE56027.1"/>
    </source>
</evidence>
<dbReference type="EMBL" id="MT416090">
    <property type="protein sequence ID" value="QKE56027.1"/>
    <property type="molecule type" value="Genomic_DNA"/>
</dbReference>
<dbReference type="GO" id="GO:0001018">
    <property type="term" value="F:mitochondrial promoter sequence-specific DNA binding"/>
    <property type="evidence" value="ECO:0007669"/>
    <property type="project" value="TreeGrafter"/>
</dbReference>